<dbReference type="InterPro" id="IPR014243">
    <property type="entry name" value="RsfA-like"/>
</dbReference>
<dbReference type="EMBL" id="QPJJ01000009">
    <property type="protein sequence ID" value="RCW66447.1"/>
    <property type="molecule type" value="Genomic_DNA"/>
</dbReference>
<protein>
    <submittedName>
        <fullName evidence="2">Prespore-specific regulator</fullName>
    </submittedName>
</protein>
<dbReference type="Pfam" id="PF13921">
    <property type="entry name" value="Myb_DNA-bind_6"/>
    <property type="match status" value="1"/>
</dbReference>
<keyword evidence="1" id="KW-0175">Coiled coil</keyword>
<gene>
    <name evidence="2" type="ORF">DFR57_109171</name>
</gene>
<evidence type="ECO:0000313" key="2">
    <source>
        <dbReference type="EMBL" id="RCW66447.1"/>
    </source>
</evidence>
<dbReference type="PANTHER" id="PTHR41302:SF2">
    <property type="entry name" value="PRESPORE SPECIFIC TRANSCRIPTIONAL ACTIVATOR RSFA"/>
    <property type="match status" value="1"/>
</dbReference>
<dbReference type="AlphaFoldDB" id="A0A368XJ00"/>
<organism evidence="2 3">
    <name type="scientific">Saliterribacillus persicus</name>
    <dbReference type="NCBI Taxonomy" id="930114"/>
    <lineage>
        <taxon>Bacteria</taxon>
        <taxon>Bacillati</taxon>
        <taxon>Bacillota</taxon>
        <taxon>Bacilli</taxon>
        <taxon>Bacillales</taxon>
        <taxon>Bacillaceae</taxon>
        <taxon>Saliterribacillus</taxon>
    </lineage>
</organism>
<proteinExistence type="predicted"/>
<feature type="coiled-coil region" evidence="1">
    <location>
        <begin position="54"/>
        <end position="112"/>
    </location>
</feature>
<dbReference type="PANTHER" id="PTHR41302">
    <property type="entry name" value="PRESPORE-SPECIFIC TRANSCRIPTIONAL REGULATOR RSFA-RELATED"/>
    <property type="match status" value="1"/>
</dbReference>
<feature type="coiled-coil region" evidence="1">
    <location>
        <begin position="146"/>
        <end position="200"/>
    </location>
</feature>
<sequence length="240" mass="27960">MAKIRQDAWSHEDDLLLAETVLRHIRDGSTQLKAFDEVGDKLNRTSAACGFRWNAEVRQQYDQAVALAKRHRKEKKRALAKIGTGNKQNEELDTLSIDLTELEENKKEDYKELFYNENLYMPESTSDLSINMEKEIDQPVSIDSIIASLKKLKTNYNSTKQSAKNNEKLILENTQLKNNKEQLEKKVHELEHKLEVMQEDYQTIIKIMDRARKMVVFDDDNTQVPTFRMEKNGNLEQVAK</sequence>
<reference evidence="2 3" key="1">
    <citation type="submission" date="2018-07" db="EMBL/GenBank/DDBJ databases">
        <title>Genomic Encyclopedia of Type Strains, Phase IV (KMG-IV): sequencing the most valuable type-strain genomes for metagenomic binning, comparative biology and taxonomic classification.</title>
        <authorList>
            <person name="Goeker M."/>
        </authorList>
    </citation>
    <scope>NUCLEOTIDE SEQUENCE [LARGE SCALE GENOMIC DNA]</scope>
    <source>
        <strain evidence="2 3">DSM 27696</strain>
    </source>
</reference>
<comment type="caution">
    <text evidence="2">The sequence shown here is derived from an EMBL/GenBank/DDBJ whole genome shotgun (WGS) entry which is preliminary data.</text>
</comment>
<dbReference type="OrthoDB" id="2845592at2"/>
<evidence type="ECO:0000256" key="1">
    <source>
        <dbReference type="SAM" id="Coils"/>
    </source>
</evidence>
<keyword evidence="3" id="KW-1185">Reference proteome</keyword>
<dbReference type="RefSeq" id="WP_114353439.1">
    <property type="nucleotide sequence ID" value="NZ_QPJJ01000009.1"/>
</dbReference>
<evidence type="ECO:0000313" key="3">
    <source>
        <dbReference type="Proteomes" id="UP000252585"/>
    </source>
</evidence>
<accession>A0A368XJ00</accession>
<dbReference type="Proteomes" id="UP000252585">
    <property type="component" value="Unassembled WGS sequence"/>
</dbReference>
<dbReference type="NCBIfam" id="TIGR02894">
    <property type="entry name" value="DNA_bind_RsfA"/>
    <property type="match status" value="1"/>
</dbReference>
<name>A0A368XJ00_9BACI</name>